<evidence type="ECO:0000313" key="2">
    <source>
        <dbReference type="EMBL" id="CEM20169.1"/>
    </source>
</evidence>
<dbReference type="EMBL" id="CDMZ01000719">
    <property type="protein sequence ID" value="CEM20169.1"/>
    <property type="molecule type" value="Genomic_DNA"/>
</dbReference>
<organism evidence="2">
    <name type="scientific">Chromera velia CCMP2878</name>
    <dbReference type="NCBI Taxonomy" id="1169474"/>
    <lineage>
        <taxon>Eukaryota</taxon>
        <taxon>Sar</taxon>
        <taxon>Alveolata</taxon>
        <taxon>Colpodellida</taxon>
        <taxon>Chromeraceae</taxon>
        <taxon>Chromera</taxon>
    </lineage>
</organism>
<dbReference type="AlphaFoldDB" id="A0A0G4FXN4"/>
<reference evidence="2" key="1">
    <citation type="submission" date="2014-11" db="EMBL/GenBank/DDBJ databases">
        <authorList>
            <person name="Otto D Thomas"/>
            <person name="Naeem Raeece"/>
        </authorList>
    </citation>
    <scope>NUCLEOTIDE SEQUENCE</scope>
</reference>
<gene>
    <name evidence="2" type="ORF">Cvel_19283</name>
</gene>
<name>A0A0G4FXN4_9ALVE</name>
<protein>
    <submittedName>
        <fullName evidence="2">Uncharacterized protein</fullName>
    </submittedName>
</protein>
<feature type="region of interest" description="Disordered" evidence="1">
    <location>
        <begin position="26"/>
        <end position="45"/>
    </location>
</feature>
<proteinExistence type="predicted"/>
<feature type="compositionally biased region" description="Basic and acidic residues" evidence="1">
    <location>
        <begin position="33"/>
        <end position="45"/>
    </location>
</feature>
<evidence type="ECO:0000256" key="1">
    <source>
        <dbReference type="SAM" id="MobiDB-lite"/>
    </source>
</evidence>
<dbReference type="PhylomeDB" id="A0A0G4FXN4"/>
<sequence length="221" mass="23627">MAQISGLNAERGADKLRILEIQKEENDMISSIPKRDNYPEGSKGKEEYATELASWAEKKDSEVFDAGKADMDTLVATLQSHINQLASDMFALNEQADKLRKEIDVLSPPPQAKGVPEGAAEGRLPSVFPMTPLTGGGVYPAVFSPEPATVSVGGGVHTGDVGAPGAPDIFSFLGVRELSGIRGRPKCNPEDSLIAYTLEEILTSVPRTMTADKVQLSSRLT</sequence>
<dbReference type="VEuPathDB" id="CryptoDB:Cvel_19283"/>
<accession>A0A0G4FXN4</accession>